<evidence type="ECO:0000313" key="2">
    <source>
        <dbReference type="EMBL" id="MEQ6357873.1"/>
    </source>
</evidence>
<reference evidence="2 3" key="1">
    <citation type="submission" date="2024-06" db="EMBL/GenBank/DDBJ databases">
        <title>Lysinibacillus zambalefons sp. nov., a Novel Firmicute Isolated from the Poon Bato Zambales Hyperalkaline Spring.</title>
        <authorList>
            <person name="Aja J.A."/>
            <person name="Lazaro J.E.H."/>
            <person name="Llorin L.D."/>
            <person name="Lim K.R."/>
            <person name="Teodosio J."/>
            <person name="Dalisay D.S."/>
        </authorList>
    </citation>
    <scope>NUCLEOTIDE SEQUENCE [LARGE SCALE GENOMIC DNA]</scope>
    <source>
        <strain evidence="2 3">M3</strain>
    </source>
</reference>
<evidence type="ECO:0000256" key="1">
    <source>
        <dbReference type="SAM" id="MobiDB-lite"/>
    </source>
</evidence>
<name>A0ABV1N2Y9_9BACI</name>
<proteinExistence type="predicted"/>
<dbReference type="EMBL" id="JBEGDG010000038">
    <property type="protein sequence ID" value="MEQ6357873.1"/>
    <property type="molecule type" value="Genomic_DNA"/>
</dbReference>
<dbReference type="InterPro" id="IPR021145">
    <property type="entry name" value="Portal_protein_SPP1_Gp6-like"/>
</dbReference>
<accession>A0ABV1N2Y9</accession>
<comment type="caution">
    <text evidence="2">The sequence shown here is derived from an EMBL/GenBank/DDBJ whole genome shotgun (WGS) entry which is preliminary data.</text>
</comment>
<feature type="region of interest" description="Disordered" evidence="1">
    <location>
        <begin position="466"/>
        <end position="501"/>
    </location>
</feature>
<gene>
    <name evidence="2" type="ORF">ABNX05_25075</name>
</gene>
<dbReference type="RefSeq" id="WP_349662173.1">
    <property type="nucleotide sequence ID" value="NZ_JBEGDG010000038.1"/>
</dbReference>
<dbReference type="Pfam" id="PF05133">
    <property type="entry name" value="SPP1_portal"/>
    <property type="match status" value="1"/>
</dbReference>
<organism evidence="2 3">
    <name type="scientific">Lysinibacillus zambalensis</name>
    <dbReference type="NCBI Taxonomy" id="3160866"/>
    <lineage>
        <taxon>Bacteria</taxon>
        <taxon>Bacillati</taxon>
        <taxon>Bacillota</taxon>
        <taxon>Bacilli</taxon>
        <taxon>Bacillales</taxon>
        <taxon>Bacillaceae</taxon>
        <taxon>Lysinibacillus</taxon>
    </lineage>
</organism>
<keyword evidence="3" id="KW-1185">Reference proteome</keyword>
<protein>
    <submittedName>
        <fullName evidence="2">Phage portal protein</fullName>
    </submittedName>
</protein>
<evidence type="ECO:0000313" key="3">
    <source>
        <dbReference type="Proteomes" id="UP001478862"/>
    </source>
</evidence>
<sequence length="501" mass="57975">MGFFPFQGAGTETEIINENITAGANDVLTDIKWLENEINQFKKSEKRKWILIGEAYYEGNQDILERKRWVIGKGGQLEVNDNLPNNKILDNQYAKLVDQKVNYQLGKPITIETKNDDYLKKLQDIFNKRFHRTLRSIGQDALNGGIGWLYPFYDENGEFVIKRFPPHEIIPFWKDSEQTTLDFAIRIYAVKEYEGDREVIVENAEVYSANGVEHYQWFAGHLVQDVTRSQTSYIVINDGENELSMNWQRAPLIPFKFNNKEIPLIKRVKSLQDGINIMLSDFENNMQEDARNTILVLHNYDGQDLGQFRRNLSTYGVVKVRSADGSKGGVETLTIEVNADNYKSIVSLFKKALIENGRGYDAKDERMANNPNQLNIRAMYSEIDLDADGIETEFQASFEELLWFINVHLANTGQGDYDGEYVNIIFNRDILINEMEVVEVLNKSPYLSEETKIAQHPYVKDVQEELNRNQKERQERMNEFDGYDDHFKTMNEESGDGNGQE</sequence>
<feature type="compositionally biased region" description="Basic and acidic residues" evidence="1">
    <location>
        <begin position="466"/>
        <end position="491"/>
    </location>
</feature>
<dbReference type="Proteomes" id="UP001478862">
    <property type="component" value="Unassembled WGS sequence"/>
</dbReference>